<accession>A0A1Y1QL74</accession>
<dbReference type="AlphaFoldDB" id="A0A1Y1QL74"/>
<reference evidence="1 2" key="1">
    <citation type="submission" date="2017-01" db="EMBL/GenBank/DDBJ databases">
        <title>Novel large sulfur bacteria in the metagenomes of groundwater-fed chemosynthetic microbial mats in the Lake Huron basin.</title>
        <authorList>
            <person name="Sharrar A.M."/>
            <person name="Flood B.E."/>
            <person name="Bailey J.V."/>
            <person name="Jones D.S."/>
            <person name="Biddanda B."/>
            <person name="Ruberg S.A."/>
            <person name="Marcus D.N."/>
            <person name="Dick G.J."/>
        </authorList>
    </citation>
    <scope>NUCLEOTIDE SEQUENCE [LARGE SCALE GENOMIC DNA]</scope>
    <source>
        <strain evidence="1">A8</strain>
    </source>
</reference>
<protein>
    <recommendedName>
        <fullName evidence="3">DUF2800 domain-containing protein</fullName>
    </recommendedName>
</protein>
<evidence type="ECO:0000313" key="2">
    <source>
        <dbReference type="Proteomes" id="UP000192491"/>
    </source>
</evidence>
<organism evidence="1 2">
    <name type="scientific">Thiothrix lacustris</name>
    <dbReference type="NCBI Taxonomy" id="525917"/>
    <lineage>
        <taxon>Bacteria</taxon>
        <taxon>Pseudomonadati</taxon>
        <taxon>Pseudomonadota</taxon>
        <taxon>Gammaproteobacteria</taxon>
        <taxon>Thiotrichales</taxon>
        <taxon>Thiotrichaceae</taxon>
        <taxon>Thiothrix</taxon>
    </lineage>
</organism>
<sequence>MAHAKYFGASSMHRRIDCPASATLEDHMPDSEGLAARTGSAAHALAEYCWETGEHTRMHVHTPAPHPYQDIIVTPEMCEAVQMYLTELTDIDADVKMIEQQVSYAEFVLDHAPAVASSMGEAAQQLVASTEFRDQIMNDCFGTADFVGINNTTNTIVTRDYKNGITPVWAEGNAQLRCYSLAVLDTFGWMLDAETVDAGIVQPHAGIRAPEHPLIDTETFSVADLKRWGKEVMIPAIIKALLPSPEYGATDHACQFCKAKGVCRARADKAQELALFEFDALEAKQPELPSPTTLSVEEMGRVLAWEGRMTKWFKDVRGYAAYQAIEEGMVIPGQKVVQGSKNLAWTDELAADKALGRAKISADERRKSWTLRTPTQISKEFGAQAKAALDKYATRGEGELKLVDESAKGVAITIKPKAKQLQDEFAEYADEVL</sequence>
<evidence type="ECO:0008006" key="3">
    <source>
        <dbReference type="Google" id="ProtNLM"/>
    </source>
</evidence>
<dbReference type="Proteomes" id="UP000192491">
    <property type="component" value="Unassembled WGS sequence"/>
</dbReference>
<dbReference type="InterPro" id="IPR021229">
    <property type="entry name" value="DUF2800"/>
</dbReference>
<dbReference type="Pfam" id="PF10926">
    <property type="entry name" value="DUF2800"/>
    <property type="match status" value="1"/>
</dbReference>
<name>A0A1Y1QL74_9GAMM</name>
<evidence type="ECO:0000313" key="1">
    <source>
        <dbReference type="EMBL" id="OQX08424.1"/>
    </source>
</evidence>
<proteinExistence type="predicted"/>
<gene>
    <name evidence="1" type="ORF">BWK73_25485</name>
</gene>
<dbReference type="EMBL" id="MTEJ01000175">
    <property type="protein sequence ID" value="OQX08424.1"/>
    <property type="molecule type" value="Genomic_DNA"/>
</dbReference>
<comment type="caution">
    <text evidence="1">The sequence shown here is derived from an EMBL/GenBank/DDBJ whole genome shotgun (WGS) entry which is preliminary data.</text>
</comment>